<dbReference type="AlphaFoldDB" id="A0A9N7Y4X7"/>
<keyword evidence="2" id="KW-1185">Reference proteome</keyword>
<dbReference type="EMBL" id="CADEAL010000329">
    <property type="protein sequence ID" value="CAB1418515.1"/>
    <property type="molecule type" value="Genomic_DNA"/>
</dbReference>
<reference evidence="1" key="1">
    <citation type="submission" date="2020-03" db="EMBL/GenBank/DDBJ databases">
        <authorList>
            <person name="Weist P."/>
        </authorList>
    </citation>
    <scope>NUCLEOTIDE SEQUENCE</scope>
</reference>
<name>A0A9N7Y4X7_PLEPL</name>
<gene>
    <name evidence="1" type="ORF">PLEPLA_LOCUS6341</name>
</gene>
<dbReference type="Proteomes" id="UP001153269">
    <property type="component" value="Unassembled WGS sequence"/>
</dbReference>
<evidence type="ECO:0000313" key="1">
    <source>
        <dbReference type="EMBL" id="CAB1418515.1"/>
    </source>
</evidence>
<evidence type="ECO:0000313" key="2">
    <source>
        <dbReference type="Proteomes" id="UP001153269"/>
    </source>
</evidence>
<accession>A0A9N7Y4X7</accession>
<protein>
    <submittedName>
        <fullName evidence="1">Uncharacterized protein</fullName>
    </submittedName>
</protein>
<proteinExistence type="predicted"/>
<organism evidence="1 2">
    <name type="scientific">Pleuronectes platessa</name>
    <name type="common">European plaice</name>
    <dbReference type="NCBI Taxonomy" id="8262"/>
    <lineage>
        <taxon>Eukaryota</taxon>
        <taxon>Metazoa</taxon>
        <taxon>Chordata</taxon>
        <taxon>Craniata</taxon>
        <taxon>Vertebrata</taxon>
        <taxon>Euteleostomi</taxon>
        <taxon>Actinopterygii</taxon>
        <taxon>Neopterygii</taxon>
        <taxon>Teleostei</taxon>
        <taxon>Neoteleostei</taxon>
        <taxon>Acanthomorphata</taxon>
        <taxon>Carangaria</taxon>
        <taxon>Pleuronectiformes</taxon>
        <taxon>Pleuronectoidei</taxon>
        <taxon>Pleuronectidae</taxon>
        <taxon>Pleuronectes</taxon>
    </lineage>
</organism>
<sequence length="100" mass="10348">MSSQLAPLTLISGGKVGGASDVSKQAGFILTDLGPFLRVICRADDSWLACATPMAPPPAPPPTDPGSACLARRKSLVLHLLALKDLRSLMVSSAAQLLPK</sequence>
<comment type="caution">
    <text evidence="1">The sequence shown here is derived from an EMBL/GenBank/DDBJ whole genome shotgun (WGS) entry which is preliminary data.</text>
</comment>